<feature type="non-terminal residue" evidence="1">
    <location>
        <position position="38"/>
    </location>
</feature>
<reference evidence="1 2" key="1">
    <citation type="submission" date="2013-12" db="EMBL/GenBank/DDBJ databases">
        <title>Draft genome of the parsitic nematode Ancylostoma duodenale.</title>
        <authorList>
            <person name="Mitreva M."/>
        </authorList>
    </citation>
    <scope>NUCLEOTIDE SEQUENCE [LARGE SCALE GENOMIC DNA]</scope>
    <source>
        <strain evidence="1 2">Zhejiang</strain>
    </source>
</reference>
<keyword evidence="2" id="KW-1185">Reference proteome</keyword>
<evidence type="ECO:0000313" key="2">
    <source>
        <dbReference type="Proteomes" id="UP000054047"/>
    </source>
</evidence>
<name>A0A0C2C5W0_9BILA</name>
<evidence type="ECO:0000313" key="1">
    <source>
        <dbReference type="EMBL" id="KIH45057.1"/>
    </source>
</evidence>
<organism evidence="1 2">
    <name type="scientific">Ancylostoma duodenale</name>
    <dbReference type="NCBI Taxonomy" id="51022"/>
    <lineage>
        <taxon>Eukaryota</taxon>
        <taxon>Metazoa</taxon>
        <taxon>Ecdysozoa</taxon>
        <taxon>Nematoda</taxon>
        <taxon>Chromadorea</taxon>
        <taxon>Rhabditida</taxon>
        <taxon>Rhabditina</taxon>
        <taxon>Rhabditomorpha</taxon>
        <taxon>Strongyloidea</taxon>
        <taxon>Ancylostomatidae</taxon>
        <taxon>Ancylostomatinae</taxon>
        <taxon>Ancylostoma</taxon>
    </lineage>
</organism>
<accession>A0A0C2C5W0</accession>
<proteinExistence type="predicted"/>
<dbReference type="InterPro" id="IPR029052">
    <property type="entry name" value="Metallo-depent_PP-like"/>
</dbReference>
<dbReference type="AlphaFoldDB" id="A0A0C2C5W0"/>
<dbReference type="EMBL" id="KN774151">
    <property type="protein sequence ID" value="KIH45057.1"/>
    <property type="molecule type" value="Genomic_DNA"/>
</dbReference>
<dbReference type="OrthoDB" id="5831000at2759"/>
<dbReference type="Gene3D" id="3.60.21.10">
    <property type="match status" value="1"/>
</dbReference>
<dbReference type="Proteomes" id="UP000054047">
    <property type="component" value="Unassembled WGS sequence"/>
</dbReference>
<sequence length="38" mass="4534">MYKSGYRFYFNGRLVTLFSAPNYMNYKNNSCVITVNEK</sequence>
<dbReference type="SUPFAM" id="SSF56300">
    <property type="entry name" value="Metallo-dependent phosphatases"/>
    <property type="match status" value="1"/>
</dbReference>
<gene>
    <name evidence="1" type="ORF">ANCDUO_24908</name>
</gene>
<protein>
    <submittedName>
        <fullName evidence="1">Uncharacterized protein</fullName>
    </submittedName>
</protein>